<evidence type="ECO:0000256" key="4">
    <source>
        <dbReference type="ARBA" id="ARBA00022723"/>
    </source>
</evidence>
<dbReference type="SUPFAM" id="SSF51197">
    <property type="entry name" value="Clavaminate synthase-like"/>
    <property type="match status" value="1"/>
</dbReference>
<dbReference type="InterPro" id="IPR008775">
    <property type="entry name" value="Phytyl_CoA_dOase-like"/>
</dbReference>
<evidence type="ECO:0000256" key="5">
    <source>
        <dbReference type="ARBA" id="ARBA00022964"/>
    </source>
</evidence>
<keyword evidence="6" id="KW-0560">Oxidoreductase</keyword>
<name>A0AAW0Z5L7_9TREE</name>
<reference evidence="8 9" key="1">
    <citation type="journal article" date="2024" name="bioRxiv">
        <title>Comparative genomics of Cryptococcus and Kwoniella reveals pathogenesis evolution and contrasting karyotype dynamics via intercentromeric recombination or chromosome fusion.</title>
        <authorList>
            <person name="Coelho M.A."/>
            <person name="David-Palma M."/>
            <person name="Shea T."/>
            <person name="Bowers K."/>
            <person name="McGinley-Smith S."/>
            <person name="Mohammad A.W."/>
            <person name="Gnirke A."/>
            <person name="Yurkov A.M."/>
            <person name="Nowrousian M."/>
            <person name="Sun S."/>
            <person name="Cuomo C.A."/>
            <person name="Heitman J."/>
        </authorList>
    </citation>
    <scope>NUCLEOTIDE SEQUENCE [LARGE SCALE GENOMIC DNA]</scope>
    <source>
        <strain evidence="8 9">CBS 13917</strain>
    </source>
</reference>
<comment type="cofactor">
    <cofactor evidence="1">
        <name>Fe cation</name>
        <dbReference type="ChEBI" id="CHEBI:24875"/>
    </cofactor>
</comment>
<dbReference type="KEGG" id="kne:92178611"/>
<accession>A0AAW0Z5L7</accession>
<evidence type="ECO:0000256" key="2">
    <source>
        <dbReference type="ARBA" id="ARBA00005830"/>
    </source>
</evidence>
<evidence type="ECO:0000256" key="6">
    <source>
        <dbReference type="ARBA" id="ARBA00023002"/>
    </source>
</evidence>
<comment type="subunit">
    <text evidence="3">Homodimer.</text>
</comment>
<organism evidence="8 9">
    <name type="scientific">Kwoniella newhampshirensis</name>
    <dbReference type="NCBI Taxonomy" id="1651941"/>
    <lineage>
        <taxon>Eukaryota</taxon>
        <taxon>Fungi</taxon>
        <taxon>Dikarya</taxon>
        <taxon>Basidiomycota</taxon>
        <taxon>Agaricomycotina</taxon>
        <taxon>Tremellomycetes</taxon>
        <taxon>Tremellales</taxon>
        <taxon>Cryptococcaceae</taxon>
        <taxon>Kwoniella</taxon>
    </lineage>
</organism>
<dbReference type="EMBL" id="JBCAWK010000002">
    <property type="protein sequence ID" value="KAK8866201.1"/>
    <property type="molecule type" value="Genomic_DNA"/>
</dbReference>
<keyword evidence="9" id="KW-1185">Reference proteome</keyword>
<keyword evidence="7" id="KW-0408">Iron</keyword>
<dbReference type="GeneID" id="92178611"/>
<keyword evidence="4" id="KW-0479">Metal-binding</keyword>
<dbReference type="AlphaFoldDB" id="A0AAW0Z5L7"/>
<evidence type="ECO:0000256" key="7">
    <source>
        <dbReference type="ARBA" id="ARBA00023004"/>
    </source>
</evidence>
<evidence type="ECO:0000313" key="8">
    <source>
        <dbReference type="EMBL" id="KAK8866201.1"/>
    </source>
</evidence>
<comment type="similarity">
    <text evidence="2">Belongs to the PhyH family.</text>
</comment>
<proteinExistence type="inferred from homology"/>
<dbReference type="GO" id="GO:0051213">
    <property type="term" value="F:dioxygenase activity"/>
    <property type="evidence" value="ECO:0007669"/>
    <property type="project" value="UniProtKB-KW"/>
</dbReference>
<evidence type="ECO:0000313" key="9">
    <source>
        <dbReference type="Proteomes" id="UP001388673"/>
    </source>
</evidence>
<comment type="caution">
    <text evidence="8">The sequence shown here is derived from an EMBL/GenBank/DDBJ whole genome shotgun (WGS) entry which is preliminary data.</text>
</comment>
<dbReference type="Proteomes" id="UP001388673">
    <property type="component" value="Unassembled WGS sequence"/>
</dbReference>
<evidence type="ECO:0000256" key="3">
    <source>
        <dbReference type="ARBA" id="ARBA00011738"/>
    </source>
</evidence>
<evidence type="ECO:0000256" key="1">
    <source>
        <dbReference type="ARBA" id="ARBA00001962"/>
    </source>
</evidence>
<dbReference type="RefSeq" id="XP_066805680.1">
    <property type="nucleotide sequence ID" value="XM_066944479.1"/>
</dbReference>
<evidence type="ECO:0008006" key="10">
    <source>
        <dbReference type="Google" id="ProtNLM"/>
    </source>
</evidence>
<gene>
    <name evidence="8" type="ORF">IAR55_001352</name>
</gene>
<dbReference type="PANTHER" id="PTHR20883:SF45">
    <property type="entry name" value="PHYTANOYL-COA DIOXYGENASE FAMILY PROTEIN"/>
    <property type="match status" value="1"/>
</dbReference>
<sequence>MPVAVSKPVVQTIPATADIKEILEILHRDGVIVLSDFCPEEEVDALNAKAKIHFERCEAEGRAADSFHGSKGRATHTTAAYGLLGSAPEELCKIMQRKVWHQVMEEFLTHESWDWGGDEKVYRKTGYWLHTNIGYKVSPGANNQRLHRDLNSAAIQRTGPESLVNGVSTFVAGCDVTPRNGGTHVAPGSHLWPQDRMPTQEDTVAVSMKKGSMAIWLSNIFHGAGANTCEPDEPNAVRTIYGLFCISDNFRQGESTAWICEPEVLKKMPPEVLRLLGMYAGRTGGGRFIGREPVQTWGPLKDYNGGEWIYRGLDSIYQ</sequence>
<dbReference type="Gene3D" id="2.60.120.620">
    <property type="entry name" value="q2cbj1_9rhob like domain"/>
    <property type="match status" value="1"/>
</dbReference>
<dbReference type="GO" id="GO:0046872">
    <property type="term" value="F:metal ion binding"/>
    <property type="evidence" value="ECO:0007669"/>
    <property type="project" value="UniProtKB-KW"/>
</dbReference>
<keyword evidence="5" id="KW-0223">Dioxygenase</keyword>
<dbReference type="Pfam" id="PF05721">
    <property type="entry name" value="PhyH"/>
    <property type="match status" value="1"/>
</dbReference>
<dbReference type="PANTHER" id="PTHR20883">
    <property type="entry name" value="PHYTANOYL-COA DIOXYGENASE DOMAIN CONTAINING 1"/>
    <property type="match status" value="1"/>
</dbReference>
<protein>
    <recommendedName>
        <fullName evidence="10">Phytanoyl-CoA dioxygenase</fullName>
    </recommendedName>
</protein>